<evidence type="ECO:0008006" key="3">
    <source>
        <dbReference type="Google" id="ProtNLM"/>
    </source>
</evidence>
<proteinExistence type="predicted"/>
<sequence length="227" mass="26858">MLNDLIKELKNLAEKILEEDPALTVESWLVQSRELYEKLMVLHYLNEQEAKKDPFAQERSEEPFLERDTSIKDLFEIESKVEEEIKEIEEAEEEEEQPLSLNDLFVPTFDGIKEDMSQKEEFKDTVSLDETENLFQIKKEAPKQLSLNDKLLGNSIQVGLNDRIAFVNKLFNFSQSDFNKVLSKLNECTTKEEALHYFQYQVKPNYNWKGKEDLEDRFFSLVERKFL</sequence>
<reference evidence="1 2" key="1">
    <citation type="submission" date="2024-04" db="EMBL/GenBank/DDBJ databases">
        <title>whole genome sequencing of Lutimonas vermicola strain IMCC1616.</title>
        <authorList>
            <person name="Bae S.S."/>
        </authorList>
    </citation>
    <scope>NUCLEOTIDE SEQUENCE [LARGE SCALE GENOMIC DNA]</scope>
    <source>
        <strain evidence="1 2">IMCC1616</strain>
    </source>
</reference>
<accession>A0ABU9L595</accession>
<keyword evidence="2" id="KW-1185">Reference proteome</keyword>
<comment type="caution">
    <text evidence="1">The sequence shown here is derived from an EMBL/GenBank/DDBJ whole genome shotgun (WGS) entry which is preliminary data.</text>
</comment>
<organism evidence="1 2">
    <name type="scientific">Lutimonas vermicola</name>
    <dbReference type="NCBI Taxonomy" id="414288"/>
    <lineage>
        <taxon>Bacteria</taxon>
        <taxon>Pseudomonadati</taxon>
        <taxon>Bacteroidota</taxon>
        <taxon>Flavobacteriia</taxon>
        <taxon>Flavobacteriales</taxon>
        <taxon>Flavobacteriaceae</taxon>
        <taxon>Lutimonas</taxon>
    </lineage>
</organism>
<dbReference type="EMBL" id="JBCDNA010000003">
    <property type="protein sequence ID" value="MEL4456884.1"/>
    <property type="molecule type" value="Genomic_DNA"/>
</dbReference>
<protein>
    <recommendedName>
        <fullName evidence="3">DUF4476 domain-containing protein</fullName>
    </recommendedName>
</protein>
<evidence type="ECO:0000313" key="2">
    <source>
        <dbReference type="Proteomes" id="UP001474120"/>
    </source>
</evidence>
<dbReference type="RefSeq" id="WP_342161048.1">
    <property type="nucleotide sequence ID" value="NZ_JBCDNA010000003.1"/>
</dbReference>
<dbReference type="Proteomes" id="UP001474120">
    <property type="component" value="Unassembled WGS sequence"/>
</dbReference>
<name>A0ABU9L595_9FLAO</name>
<evidence type="ECO:0000313" key="1">
    <source>
        <dbReference type="EMBL" id="MEL4456884.1"/>
    </source>
</evidence>
<gene>
    <name evidence="1" type="ORF">AABB81_13320</name>
</gene>